<evidence type="ECO:0000313" key="3">
    <source>
        <dbReference type="Proteomes" id="UP000050761"/>
    </source>
</evidence>
<dbReference type="Proteomes" id="UP000050761">
    <property type="component" value="Unassembled WGS sequence"/>
</dbReference>
<sequence>MGRKVKKNKELCDSLRTCPLDVTFPKMSIVGIEKGVSLQGSFSWVYHRDLVAVRGILIEGHNLPAALPVGPPSKYDDDDDDSSATRDEALSASTIGCYRRTICHRRDDDALNRNTLVARFAPYRPSVGRVIASGFRALRHLSLQLPLPSGD</sequence>
<evidence type="ECO:0000313" key="2">
    <source>
        <dbReference type="EMBL" id="VDO86219.1"/>
    </source>
</evidence>
<reference evidence="4" key="2">
    <citation type="submission" date="2019-09" db="UniProtKB">
        <authorList>
            <consortium name="WormBaseParasite"/>
        </authorList>
    </citation>
    <scope>IDENTIFICATION</scope>
</reference>
<feature type="region of interest" description="Disordered" evidence="1">
    <location>
        <begin position="68"/>
        <end position="88"/>
    </location>
</feature>
<dbReference type="WBParaSite" id="HPBE_0001075101-mRNA-1">
    <property type="protein sequence ID" value="HPBE_0001075101-mRNA-1"/>
    <property type="gene ID" value="HPBE_0001075101"/>
</dbReference>
<protein>
    <submittedName>
        <fullName evidence="2 4">Uncharacterized protein</fullName>
    </submittedName>
</protein>
<name>A0A183FS65_HELPZ</name>
<evidence type="ECO:0000313" key="4">
    <source>
        <dbReference type="WBParaSite" id="HPBE_0001075101-mRNA-1"/>
    </source>
</evidence>
<accession>A0A3P7Z7U5</accession>
<organism evidence="3 4">
    <name type="scientific">Heligmosomoides polygyrus</name>
    <name type="common">Parasitic roundworm</name>
    <dbReference type="NCBI Taxonomy" id="6339"/>
    <lineage>
        <taxon>Eukaryota</taxon>
        <taxon>Metazoa</taxon>
        <taxon>Ecdysozoa</taxon>
        <taxon>Nematoda</taxon>
        <taxon>Chromadorea</taxon>
        <taxon>Rhabditida</taxon>
        <taxon>Rhabditina</taxon>
        <taxon>Rhabditomorpha</taxon>
        <taxon>Strongyloidea</taxon>
        <taxon>Heligmosomidae</taxon>
        <taxon>Heligmosomoides</taxon>
    </lineage>
</organism>
<gene>
    <name evidence="2" type="ORF">HPBE_LOCUS10752</name>
</gene>
<dbReference type="AlphaFoldDB" id="A0A183FS65"/>
<keyword evidence="3" id="KW-1185">Reference proteome</keyword>
<evidence type="ECO:0000256" key="1">
    <source>
        <dbReference type="SAM" id="MobiDB-lite"/>
    </source>
</evidence>
<proteinExistence type="predicted"/>
<dbReference type="EMBL" id="UZAH01026869">
    <property type="protein sequence ID" value="VDO86219.1"/>
    <property type="molecule type" value="Genomic_DNA"/>
</dbReference>
<accession>A0A183FS65</accession>
<reference evidence="2 3" key="1">
    <citation type="submission" date="2018-11" db="EMBL/GenBank/DDBJ databases">
        <authorList>
            <consortium name="Pathogen Informatics"/>
        </authorList>
    </citation>
    <scope>NUCLEOTIDE SEQUENCE [LARGE SCALE GENOMIC DNA]</scope>
</reference>